<dbReference type="Pfam" id="PF02082">
    <property type="entry name" value="Rrf2"/>
    <property type="match status" value="1"/>
</dbReference>
<dbReference type="PROSITE" id="PS01332">
    <property type="entry name" value="HTH_RRF2_1"/>
    <property type="match status" value="1"/>
</dbReference>
<dbReference type="RefSeq" id="WP_079684942.1">
    <property type="nucleotide sequence ID" value="NZ_FUZU01000001.1"/>
</dbReference>
<dbReference type="Proteomes" id="UP000190961">
    <property type="component" value="Unassembled WGS sequence"/>
</dbReference>
<sequence>MNGRFSISLHILTLLDRFPNELVSSEFMAGSININPVLVRKEISNLKKHGLVASKEGKAGGFMLAKPSKQIRLSDIYKAVRQTPVLGQTKNTPNPKCLVGKQIDKHLNNLFDEAEEALVKKLDKTTLSEFTNRFN</sequence>
<dbReference type="OrthoDB" id="213028at2"/>
<evidence type="ECO:0000313" key="1">
    <source>
        <dbReference type="EMBL" id="SKC41629.1"/>
    </source>
</evidence>
<dbReference type="STRING" id="688867.SAMN05660236_0302"/>
<dbReference type="GO" id="GO:0005829">
    <property type="term" value="C:cytosol"/>
    <property type="evidence" value="ECO:0007669"/>
    <property type="project" value="TreeGrafter"/>
</dbReference>
<dbReference type="InterPro" id="IPR036390">
    <property type="entry name" value="WH_DNA-bd_sf"/>
</dbReference>
<reference evidence="1 2" key="1">
    <citation type="submission" date="2017-02" db="EMBL/GenBank/DDBJ databases">
        <authorList>
            <person name="Peterson S.W."/>
        </authorList>
    </citation>
    <scope>NUCLEOTIDE SEQUENCE [LARGE SCALE GENOMIC DNA]</scope>
    <source>
        <strain evidence="1 2">DSM 25262</strain>
    </source>
</reference>
<protein>
    <submittedName>
        <fullName evidence="1">Rrf2 family protein</fullName>
    </submittedName>
</protein>
<dbReference type="SUPFAM" id="SSF46785">
    <property type="entry name" value="Winged helix' DNA-binding domain"/>
    <property type="match status" value="1"/>
</dbReference>
<dbReference type="InterPro" id="IPR000944">
    <property type="entry name" value="Tscrpt_reg_Rrf2"/>
</dbReference>
<gene>
    <name evidence="1" type="ORF">SAMN05660236_0302</name>
</gene>
<dbReference type="PANTHER" id="PTHR33221:SF15">
    <property type="entry name" value="HTH-TYPE TRANSCRIPTIONAL REGULATOR YWGB-RELATED"/>
    <property type="match status" value="1"/>
</dbReference>
<dbReference type="GO" id="GO:0003700">
    <property type="term" value="F:DNA-binding transcription factor activity"/>
    <property type="evidence" value="ECO:0007669"/>
    <property type="project" value="TreeGrafter"/>
</dbReference>
<dbReference type="PROSITE" id="PS51197">
    <property type="entry name" value="HTH_RRF2_2"/>
    <property type="match status" value="1"/>
</dbReference>
<evidence type="ECO:0000313" key="2">
    <source>
        <dbReference type="Proteomes" id="UP000190961"/>
    </source>
</evidence>
<dbReference type="Gene3D" id="1.10.10.10">
    <property type="entry name" value="Winged helix-like DNA-binding domain superfamily/Winged helix DNA-binding domain"/>
    <property type="match status" value="1"/>
</dbReference>
<dbReference type="AlphaFoldDB" id="A0A1T5IR33"/>
<organism evidence="1 2">
    <name type="scientific">Ohtaekwangia koreensis</name>
    <dbReference type="NCBI Taxonomy" id="688867"/>
    <lineage>
        <taxon>Bacteria</taxon>
        <taxon>Pseudomonadati</taxon>
        <taxon>Bacteroidota</taxon>
        <taxon>Cytophagia</taxon>
        <taxon>Cytophagales</taxon>
        <taxon>Fulvivirgaceae</taxon>
        <taxon>Ohtaekwangia</taxon>
    </lineage>
</organism>
<name>A0A1T5IR33_9BACT</name>
<keyword evidence="2" id="KW-1185">Reference proteome</keyword>
<dbReference type="EMBL" id="FUZU01000001">
    <property type="protein sequence ID" value="SKC41629.1"/>
    <property type="molecule type" value="Genomic_DNA"/>
</dbReference>
<accession>A0A1T5IR33</accession>
<dbReference type="PANTHER" id="PTHR33221">
    <property type="entry name" value="WINGED HELIX-TURN-HELIX TRANSCRIPTIONAL REGULATOR, RRF2 FAMILY"/>
    <property type="match status" value="1"/>
</dbReference>
<dbReference type="InterPro" id="IPR036388">
    <property type="entry name" value="WH-like_DNA-bd_sf"/>
</dbReference>
<proteinExistence type="predicted"/>
<dbReference type="InterPro" id="IPR030489">
    <property type="entry name" value="TR_Rrf2-type_CS"/>
</dbReference>